<dbReference type="InterPro" id="IPR034683">
    <property type="entry name" value="IspD/TarI"/>
</dbReference>
<evidence type="ECO:0000256" key="2">
    <source>
        <dbReference type="ARBA" id="ARBA00004787"/>
    </source>
</evidence>
<dbReference type="PROSITE" id="PS01295">
    <property type="entry name" value="ISPD"/>
    <property type="match status" value="1"/>
</dbReference>
<comment type="similarity">
    <text evidence="3 7">Belongs to the IspD/TarI cytidylyltransferase family. IspD subfamily.</text>
</comment>
<dbReference type="EC" id="2.7.7.60" evidence="7"/>
<dbReference type="Proteomes" id="UP001232536">
    <property type="component" value="Unassembled WGS sequence"/>
</dbReference>
<keyword evidence="6 7" id="KW-0414">Isoprene biosynthesis</keyword>
<sequence length="243" mass="25151">MTLAAVLVAAGSGTRLGRPMPKALVPLGGETILARAARALVCGCDARELSVLVVTAPPEHVAPFTDLVEALHLGVPTVVVAGRATRQGSVAAALEALEPFPAVDLVLVHDAARPGVPPEVVDRVVRALRAGHGAVVPAVAVVDTVKRVGAGDGDAEPVLETVPRLSLRAVQTPQGFDRALLERAHAAAARHAHDEAVAASDDAGLVEMLDEQVWVVAGDERSAKITTPRDLTVAELLLGREDR</sequence>
<reference evidence="8 9" key="1">
    <citation type="submission" date="2023-07" db="EMBL/GenBank/DDBJ databases">
        <title>Description of novel actinomycetes strains, isolated from tidal flat sediment.</title>
        <authorList>
            <person name="Lu C."/>
        </authorList>
    </citation>
    <scope>NUCLEOTIDE SEQUENCE [LARGE SCALE GENOMIC DNA]</scope>
    <source>
        <strain evidence="8 9">SYSU T00b441</strain>
    </source>
</reference>
<evidence type="ECO:0000256" key="4">
    <source>
        <dbReference type="ARBA" id="ARBA00022679"/>
    </source>
</evidence>
<comment type="pathway">
    <text evidence="2 7">Isoprenoid biosynthesis; isopentenyl diphosphate biosynthesis via DXP pathway; isopentenyl diphosphate from 1-deoxy-D-xylulose 5-phosphate: step 2/6.</text>
</comment>
<comment type="catalytic activity">
    <reaction evidence="1 7">
        <text>2-C-methyl-D-erythritol 4-phosphate + CTP + H(+) = 4-CDP-2-C-methyl-D-erythritol + diphosphate</text>
        <dbReference type="Rhea" id="RHEA:13429"/>
        <dbReference type="ChEBI" id="CHEBI:15378"/>
        <dbReference type="ChEBI" id="CHEBI:33019"/>
        <dbReference type="ChEBI" id="CHEBI:37563"/>
        <dbReference type="ChEBI" id="CHEBI:57823"/>
        <dbReference type="ChEBI" id="CHEBI:58262"/>
        <dbReference type="EC" id="2.7.7.60"/>
    </reaction>
</comment>
<dbReference type="GO" id="GO:0050518">
    <property type="term" value="F:2-C-methyl-D-erythritol 4-phosphate cytidylyltransferase activity"/>
    <property type="evidence" value="ECO:0007669"/>
    <property type="project" value="UniProtKB-EC"/>
</dbReference>
<evidence type="ECO:0000256" key="5">
    <source>
        <dbReference type="ARBA" id="ARBA00022695"/>
    </source>
</evidence>
<dbReference type="PANTHER" id="PTHR32125:SF4">
    <property type="entry name" value="2-C-METHYL-D-ERYTHRITOL 4-PHOSPHATE CYTIDYLYLTRANSFERASE, CHLOROPLASTIC"/>
    <property type="match status" value="1"/>
</dbReference>
<dbReference type="Gene3D" id="3.90.550.10">
    <property type="entry name" value="Spore Coat Polysaccharide Biosynthesis Protein SpsA, Chain A"/>
    <property type="match status" value="1"/>
</dbReference>
<feature type="site" description="Transition state stabilizer" evidence="7">
    <location>
        <position position="22"/>
    </location>
</feature>
<evidence type="ECO:0000256" key="7">
    <source>
        <dbReference type="HAMAP-Rule" id="MF_00108"/>
    </source>
</evidence>
<protein>
    <recommendedName>
        <fullName evidence="7">2-C-methyl-D-erythritol 4-phosphate cytidylyltransferase</fullName>
        <ecNumber evidence="7">2.7.7.60</ecNumber>
    </recommendedName>
    <alternativeName>
        <fullName evidence="7">4-diphosphocytidyl-2C-methyl-D-erythritol synthase</fullName>
    </alternativeName>
    <alternativeName>
        <fullName evidence="7">MEP cytidylyltransferase</fullName>
        <shortName evidence="7">MCT</shortName>
    </alternativeName>
</protein>
<name>A0ABT9D7V0_9CELL</name>
<dbReference type="HAMAP" id="MF_00108">
    <property type="entry name" value="IspD"/>
    <property type="match status" value="1"/>
</dbReference>
<accession>A0ABT9D7V0</accession>
<feature type="site" description="Positions MEP for the nucleophilic attack" evidence="7">
    <location>
        <position position="224"/>
    </location>
</feature>
<feature type="site" description="Positions MEP for the nucleophilic attack" evidence="7">
    <location>
        <position position="164"/>
    </location>
</feature>
<keyword evidence="9" id="KW-1185">Reference proteome</keyword>
<dbReference type="InterPro" id="IPR001228">
    <property type="entry name" value="IspD"/>
</dbReference>
<dbReference type="Pfam" id="PF01128">
    <property type="entry name" value="IspD"/>
    <property type="match status" value="1"/>
</dbReference>
<keyword evidence="4 7" id="KW-0808">Transferase</keyword>
<dbReference type="InterPro" id="IPR050088">
    <property type="entry name" value="IspD/TarI_cytidylyltransf_bact"/>
</dbReference>
<comment type="function">
    <text evidence="7">Catalyzes the formation of 4-diphosphocytidyl-2-C-methyl-D-erythritol from CTP and 2-C-methyl-D-erythritol 4-phosphate (MEP).</text>
</comment>
<dbReference type="NCBIfam" id="TIGR00453">
    <property type="entry name" value="ispD"/>
    <property type="match status" value="1"/>
</dbReference>
<organism evidence="8 9">
    <name type="scientific">Actinotalea lenta</name>
    <dbReference type="NCBI Taxonomy" id="3064654"/>
    <lineage>
        <taxon>Bacteria</taxon>
        <taxon>Bacillati</taxon>
        <taxon>Actinomycetota</taxon>
        <taxon>Actinomycetes</taxon>
        <taxon>Micrococcales</taxon>
        <taxon>Cellulomonadaceae</taxon>
        <taxon>Actinotalea</taxon>
    </lineage>
</organism>
<proteinExistence type="inferred from homology"/>
<dbReference type="InterPro" id="IPR018294">
    <property type="entry name" value="ISPD_synthase_CS"/>
</dbReference>
<dbReference type="SUPFAM" id="SSF53448">
    <property type="entry name" value="Nucleotide-diphospho-sugar transferases"/>
    <property type="match status" value="1"/>
</dbReference>
<evidence type="ECO:0000256" key="1">
    <source>
        <dbReference type="ARBA" id="ARBA00001282"/>
    </source>
</evidence>
<dbReference type="InterPro" id="IPR029044">
    <property type="entry name" value="Nucleotide-diphossugar_trans"/>
</dbReference>
<evidence type="ECO:0000313" key="9">
    <source>
        <dbReference type="Proteomes" id="UP001232536"/>
    </source>
</evidence>
<keyword evidence="5 7" id="KW-0548">Nucleotidyltransferase</keyword>
<feature type="site" description="Transition state stabilizer" evidence="7">
    <location>
        <position position="15"/>
    </location>
</feature>
<evidence type="ECO:0000256" key="6">
    <source>
        <dbReference type="ARBA" id="ARBA00023229"/>
    </source>
</evidence>
<evidence type="ECO:0000313" key="8">
    <source>
        <dbReference type="EMBL" id="MDO8106630.1"/>
    </source>
</evidence>
<evidence type="ECO:0000256" key="3">
    <source>
        <dbReference type="ARBA" id="ARBA00009789"/>
    </source>
</evidence>
<dbReference type="EMBL" id="JAUQYP010000001">
    <property type="protein sequence ID" value="MDO8106630.1"/>
    <property type="molecule type" value="Genomic_DNA"/>
</dbReference>
<dbReference type="RefSeq" id="WP_304600274.1">
    <property type="nucleotide sequence ID" value="NZ_JAUQYO010000001.1"/>
</dbReference>
<dbReference type="PANTHER" id="PTHR32125">
    <property type="entry name" value="2-C-METHYL-D-ERYTHRITOL 4-PHOSPHATE CYTIDYLYLTRANSFERASE, CHLOROPLASTIC"/>
    <property type="match status" value="1"/>
</dbReference>
<comment type="caution">
    <text evidence="8">The sequence shown here is derived from an EMBL/GenBank/DDBJ whole genome shotgun (WGS) entry which is preliminary data.</text>
</comment>
<dbReference type="CDD" id="cd02516">
    <property type="entry name" value="CDP-ME_synthetase"/>
    <property type="match status" value="1"/>
</dbReference>
<gene>
    <name evidence="7 8" type="primary">ispD</name>
    <name evidence="8" type="ORF">Q6348_05395</name>
</gene>